<keyword evidence="2" id="KW-1185">Reference proteome</keyword>
<accession>A0ABW8KUQ5</accession>
<dbReference type="RefSeq" id="WP_404674561.1">
    <property type="nucleotide sequence ID" value="NZ_JBJDOT010000002.1"/>
</dbReference>
<organism evidence="1 2">
    <name type="scientific">Pseudoalteromonas rhizosphaerae</name>
    <dbReference type="NCBI Taxonomy" id="2518973"/>
    <lineage>
        <taxon>Bacteria</taxon>
        <taxon>Pseudomonadati</taxon>
        <taxon>Pseudomonadota</taxon>
        <taxon>Gammaproteobacteria</taxon>
        <taxon>Alteromonadales</taxon>
        <taxon>Pseudoalteromonadaceae</taxon>
        <taxon>Pseudoalteromonas</taxon>
    </lineage>
</organism>
<sequence>MTYKPFDMAEYVQLTNAAHRALYLLDCEIITNVAFINADLTTCLQAQAGPVKLPVYGCEAPAQVIQKAVLWLKEQCTPEQEI</sequence>
<dbReference type="Proteomes" id="UP001620262">
    <property type="component" value="Unassembled WGS sequence"/>
</dbReference>
<reference evidence="1 2" key="1">
    <citation type="submission" date="2024-11" db="EMBL/GenBank/DDBJ databases">
        <title>The Natural Products Discovery Center: Release of the First 8490 Sequenced Strains for Exploring Actinobacteria Biosynthetic Diversity.</title>
        <authorList>
            <person name="Kalkreuter E."/>
            <person name="Kautsar S.A."/>
            <person name="Yang D."/>
            <person name="Bader C.D."/>
            <person name="Teijaro C.N."/>
            <person name="Fluegel L."/>
            <person name="Davis C.M."/>
            <person name="Simpson J.R."/>
            <person name="Lauterbach L."/>
            <person name="Steele A.D."/>
            <person name="Gui C."/>
            <person name="Meng S."/>
            <person name="Li G."/>
            <person name="Viehrig K."/>
            <person name="Ye F."/>
            <person name="Su P."/>
            <person name="Kiefer A.F."/>
            <person name="Nichols A."/>
            <person name="Cepeda A.J."/>
            <person name="Yan W."/>
            <person name="Fan B."/>
            <person name="Jiang Y."/>
            <person name="Adhikari A."/>
            <person name="Zheng C.-J."/>
            <person name="Schuster L."/>
            <person name="Cowan T.M."/>
            <person name="Smanski M.J."/>
            <person name="Chevrette M.G."/>
            <person name="De Carvalho L.P.S."/>
            <person name="Shen B."/>
        </authorList>
    </citation>
    <scope>NUCLEOTIDE SEQUENCE [LARGE SCALE GENOMIC DNA]</scope>
    <source>
        <strain evidence="1 2">NPDC078403</strain>
    </source>
</reference>
<gene>
    <name evidence="1" type="ORF">ACI2JU_01765</name>
</gene>
<proteinExistence type="predicted"/>
<name>A0ABW8KUQ5_9GAMM</name>
<evidence type="ECO:0000313" key="1">
    <source>
        <dbReference type="EMBL" id="MFK3862594.1"/>
    </source>
</evidence>
<dbReference type="EMBL" id="JBJDOT010000002">
    <property type="protein sequence ID" value="MFK3862594.1"/>
    <property type="molecule type" value="Genomic_DNA"/>
</dbReference>
<evidence type="ECO:0000313" key="2">
    <source>
        <dbReference type="Proteomes" id="UP001620262"/>
    </source>
</evidence>
<protein>
    <submittedName>
        <fullName evidence="1">Uncharacterized protein</fullName>
    </submittedName>
</protein>
<comment type="caution">
    <text evidence="1">The sequence shown here is derived from an EMBL/GenBank/DDBJ whole genome shotgun (WGS) entry which is preliminary data.</text>
</comment>